<dbReference type="GO" id="GO:0004038">
    <property type="term" value="F:allantoinase activity"/>
    <property type="evidence" value="ECO:0007669"/>
    <property type="project" value="TreeGrafter"/>
</dbReference>
<dbReference type="NCBIfam" id="TIGR00857">
    <property type="entry name" value="pyrC_multi"/>
    <property type="match status" value="1"/>
</dbReference>
<evidence type="ECO:0000313" key="8">
    <source>
        <dbReference type="EMBL" id="ANZ45352.1"/>
    </source>
</evidence>
<dbReference type="CDD" id="cd01317">
    <property type="entry name" value="DHOase_IIa"/>
    <property type="match status" value="1"/>
</dbReference>
<reference evidence="8" key="1">
    <citation type="submission" date="2016-08" db="EMBL/GenBank/DDBJ databases">
        <title>Complete genome of Cloacibacillus porcorum.</title>
        <authorList>
            <person name="Looft T."/>
            <person name="Bayles D.O."/>
            <person name="Alt D.P."/>
        </authorList>
    </citation>
    <scope>NUCLEOTIDE SEQUENCE [LARGE SCALE GENOMIC DNA]</scope>
    <source>
        <strain evidence="8">CL-84</strain>
    </source>
</reference>
<comment type="function">
    <text evidence="2">Catalyzes the reversible cyclization of carbamoyl aspartate to dihydroorotate.</text>
</comment>
<evidence type="ECO:0000256" key="5">
    <source>
        <dbReference type="ARBA" id="ARBA00022801"/>
    </source>
</evidence>
<dbReference type="OrthoDB" id="9765462at2"/>
<keyword evidence="6" id="KW-0665">Pyrimidine biosynthesis</keyword>
<dbReference type="SUPFAM" id="SSF51338">
    <property type="entry name" value="Composite domain of metallo-dependent hydrolases"/>
    <property type="match status" value="1"/>
</dbReference>
<dbReference type="PROSITE" id="PS00482">
    <property type="entry name" value="DIHYDROOROTASE_1"/>
    <property type="match status" value="1"/>
</dbReference>
<evidence type="ECO:0000256" key="2">
    <source>
        <dbReference type="ARBA" id="ARBA00002368"/>
    </source>
</evidence>
<dbReference type="Pfam" id="PF12890">
    <property type="entry name" value="DHOase"/>
    <property type="match status" value="1"/>
</dbReference>
<keyword evidence="9" id="KW-1185">Reference proteome</keyword>
<dbReference type="InterPro" id="IPR002195">
    <property type="entry name" value="Dihydroorotase_CS"/>
</dbReference>
<dbReference type="GeneID" id="83058161"/>
<dbReference type="KEGG" id="cpor:BED41_09905"/>
<dbReference type="PANTHER" id="PTHR43668:SF2">
    <property type="entry name" value="ALLANTOINASE"/>
    <property type="match status" value="1"/>
</dbReference>
<feature type="domain" description="Dihydroorotase catalytic" evidence="7">
    <location>
        <begin position="49"/>
        <end position="235"/>
    </location>
</feature>
<evidence type="ECO:0000256" key="3">
    <source>
        <dbReference type="ARBA" id="ARBA00010286"/>
    </source>
</evidence>
<dbReference type="GO" id="GO:0046872">
    <property type="term" value="F:metal ion binding"/>
    <property type="evidence" value="ECO:0007669"/>
    <property type="project" value="UniProtKB-KW"/>
</dbReference>
<accession>A0A1B2I5V6</accession>
<name>A0A1B2I5V6_9BACT</name>
<sequence length="434" mass="47320">MEKILFKGFKIFNGKEFIKDDCLLVEEGRVAKIGTALTCEGAEVVEGGGRLLTPGFIDLHAHFRDPGGEWNEDLNSGAHAGAAGGFTTLVAMPNTKPAVSEPALIEYVISHGAAAKAARILPAGCVSKNREGKEICEMEKMTEAGAVFFTDDGAPVATSQLLRLALLYTGKKLPRVMEHPEEISLFKGGQVHEGRVSVMSGLKGIPGASEEIDVARGIALVRDTGGRIHFTHLSSAGAVELIRNAKRAGLDITCDTTFHHLTLNENAVINSGYNSRFKVNPPLRSAEDQKALWEGIKDGTIDAIVTDHAPWHMDEKDEPFQEAPFGIASLECAVAVLLDYRSRNYPDVPLELLFTKMTASPASLLPEKWQGLGRIEEGATADLTVIDEDRTRIVDCRTWKSKARCCPWEGVALTAWPVMTFVEGRKIWQDEEEL</sequence>
<dbReference type="GO" id="GO:0006221">
    <property type="term" value="P:pyrimidine nucleotide biosynthetic process"/>
    <property type="evidence" value="ECO:0007669"/>
    <property type="project" value="UniProtKB-KW"/>
</dbReference>
<dbReference type="InterPro" id="IPR032466">
    <property type="entry name" value="Metal_Hydrolase"/>
</dbReference>
<protein>
    <submittedName>
        <fullName evidence="8">Dihydroorotase</fullName>
    </submittedName>
</protein>
<comment type="similarity">
    <text evidence="3">Belongs to the metallo-dependent hydrolases superfamily. DHOase family. Class I DHOase subfamily.</text>
</comment>
<dbReference type="Gene3D" id="2.30.40.10">
    <property type="entry name" value="Urease, subunit C, domain 1"/>
    <property type="match status" value="1"/>
</dbReference>
<gene>
    <name evidence="8" type="ORF">BED41_09905</name>
</gene>
<dbReference type="STRING" id="1197717.BED41_09905"/>
<keyword evidence="5" id="KW-0378">Hydrolase</keyword>
<dbReference type="GO" id="GO:0004151">
    <property type="term" value="F:dihydroorotase activity"/>
    <property type="evidence" value="ECO:0007669"/>
    <property type="project" value="InterPro"/>
</dbReference>
<dbReference type="SUPFAM" id="SSF51556">
    <property type="entry name" value="Metallo-dependent hydrolases"/>
    <property type="match status" value="1"/>
</dbReference>
<dbReference type="GO" id="GO:0006145">
    <property type="term" value="P:purine nucleobase catabolic process"/>
    <property type="evidence" value="ECO:0007669"/>
    <property type="project" value="TreeGrafter"/>
</dbReference>
<dbReference type="InterPro" id="IPR024403">
    <property type="entry name" value="DHOase_cat"/>
</dbReference>
<comment type="cofactor">
    <cofactor evidence="1">
        <name>Zn(2+)</name>
        <dbReference type="ChEBI" id="CHEBI:29105"/>
    </cofactor>
</comment>
<dbReference type="AlphaFoldDB" id="A0A1B2I5V6"/>
<dbReference type="InterPro" id="IPR004722">
    <property type="entry name" value="DHOase"/>
</dbReference>
<dbReference type="PANTHER" id="PTHR43668">
    <property type="entry name" value="ALLANTOINASE"/>
    <property type="match status" value="1"/>
</dbReference>
<keyword evidence="4" id="KW-0479">Metal-binding</keyword>
<proteinExistence type="inferred from homology"/>
<dbReference type="Gene3D" id="3.20.20.140">
    <property type="entry name" value="Metal-dependent hydrolases"/>
    <property type="match status" value="1"/>
</dbReference>
<evidence type="ECO:0000256" key="4">
    <source>
        <dbReference type="ARBA" id="ARBA00022723"/>
    </source>
</evidence>
<dbReference type="InterPro" id="IPR050138">
    <property type="entry name" value="DHOase/Allantoinase_Hydrolase"/>
</dbReference>
<evidence type="ECO:0000313" key="9">
    <source>
        <dbReference type="Proteomes" id="UP000093044"/>
    </source>
</evidence>
<evidence type="ECO:0000259" key="7">
    <source>
        <dbReference type="Pfam" id="PF12890"/>
    </source>
</evidence>
<dbReference type="EMBL" id="CP016757">
    <property type="protein sequence ID" value="ANZ45352.1"/>
    <property type="molecule type" value="Genomic_DNA"/>
</dbReference>
<dbReference type="Proteomes" id="UP000093044">
    <property type="component" value="Chromosome"/>
</dbReference>
<organism evidence="8 9">
    <name type="scientific">Cloacibacillus porcorum</name>
    <dbReference type="NCBI Taxonomy" id="1197717"/>
    <lineage>
        <taxon>Bacteria</taxon>
        <taxon>Thermotogati</taxon>
        <taxon>Synergistota</taxon>
        <taxon>Synergistia</taxon>
        <taxon>Synergistales</taxon>
        <taxon>Synergistaceae</taxon>
        <taxon>Cloacibacillus</taxon>
    </lineage>
</organism>
<evidence type="ECO:0000256" key="1">
    <source>
        <dbReference type="ARBA" id="ARBA00001947"/>
    </source>
</evidence>
<dbReference type="RefSeq" id="WP_066745474.1">
    <property type="nucleotide sequence ID" value="NZ_CAUFKJ010000002.1"/>
</dbReference>
<dbReference type="GO" id="GO:0005737">
    <property type="term" value="C:cytoplasm"/>
    <property type="evidence" value="ECO:0007669"/>
    <property type="project" value="TreeGrafter"/>
</dbReference>
<dbReference type="InterPro" id="IPR011059">
    <property type="entry name" value="Metal-dep_hydrolase_composite"/>
</dbReference>
<evidence type="ECO:0000256" key="6">
    <source>
        <dbReference type="ARBA" id="ARBA00022975"/>
    </source>
</evidence>